<protein>
    <submittedName>
        <fullName evidence="2">Uncharacterized protein</fullName>
    </submittedName>
</protein>
<evidence type="ECO:0000313" key="3">
    <source>
        <dbReference type="Proteomes" id="UP000236621"/>
    </source>
</evidence>
<dbReference type="Proteomes" id="UP000236621">
    <property type="component" value="Unassembled WGS sequence"/>
</dbReference>
<feature type="compositionally biased region" description="Low complexity" evidence="1">
    <location>
        <begin position="1"/>
        <end position="11"/>
    </location>
</feature>
<evidence type="ECO:0000313" key="2">
    <source>
        <dbReference type="EMBL" id="PNY24015.1"/>
    </source>
</evidence>
<organism evidence="2 3">
    <name type="scientific">Tolypocladium capitatum</name>
    <dbReference type="NCBI Taxonomy" id="45235"/>
    <lineage>
        <taxon>Eukaryota</taxon>
        <taxon>Fungi</taxon>
        <taxon>Dikarya</taxon>
        <taxon>Ascomycota</taxon>
        <taxon>Pezizomycotina</taxon>
        <taxon>Sordariomycetes</taxon>
        <taxon>Hypocreomycetidae</taxon>
        <taxon>Hypocreales</taxon>
        <taxon>Ophiocordycipitaceae</taxon>
        <taxon>Tolypocladium</taxon>
    </lineage>
</organism>
<keyword evidence="3" id="KW-1185">Reference proteome</keyword>
<gene>
    <name evidence="2" type="ORF">TCAP_06046</name>
</gene>
<name>A0A2K3Q8X9_9HYPO</name>
<dbReference type="AlphaFoldDB" id="A0A2K3Q8X9"/>
<accession>A0A2K3Q8X9</accession>
<sequence>MPRPSSALRRPAPGRHDTAMGFMRPACRLAQPTPSPTKRTERSHWQIHAAVARFGEGE</sequence>
<dbReference type="EMBL" id="NRSZ01000995">
    <property type="protein sequence ID" value="PNY24015.1"/>
    <property type="molecule type" value="Genomic_DNA"/>
</dbReference>
<evidence type="ECO:0000256" key="1">
    <source>
        <dbReference type="SAM" id="MobiDB-lite"/>
    </source>
</evidence>
<feature type="region of interest" description="Disordered" evidence="1">
    <location>
        <begin position="1"/>
        <end position="43"/>
    </location>
</feature>
<comment type="caution">
    <text evidence="2">The sequence shown here is derived from an EMBL/GenBank/DDBJ whole genome shotgun (WGS) entry which is preliminary data.</text>
</comment>
<reference evidence="2 3" key="1">
    <citation type="submission" date="2017-08" db="EMBL/GenBank/DDBJ databases">
        <title>Harnessing the power of phylogenomics to disentangle the directionality and signatures of interkingdom host jumping in the parasitic fungal genus Tolypocladium.</title>
        <authorList>
            <person name="Quandt C.A."/>
            <person name="Patterson W."/>
            <person name="Spatafora J.W."/>
        </authorList>
    </citation>
    <scope>NUCLEOTIDE SEQUENCE [LARGE SCALE GENOMIC DNA]</scope>
    <source>
        <strain evidence="2 3">CBS 113982</strain>
    </source>
</reference>
<proteinExistence type="predicted"/>